<dbReference type="EC" id="3.5.2.17" evidence="8"/>
<comment type="catalytic activity">
    <reaction evidence="1 8">
        <text>5-hydroxyisourate + H2O = 5-hydroxy-2-oxo-4-ureido-2,5-dihydro-1H-imidazole-5-carboxylate + H(+)</text>
        <dbReference type="Rhea" id="RHEA:23736"/>
        <dbReference type="ChEBI" id="CHEBI:15377"/>
        <dbReference type="ChEBI" id="CHEBI:15378"/>
        <dbReference type="ChEBI" id="CHEBI:18072"/>
        <dbReference type="ChEBI" id="CHEBI:58639"/>
        <dbReference type="EC" id="3.5.2.17"/>
    </reaction>
</comment>
<dbReference type="InterPro" id="IPR023416">
    <property type="entry name" value="Transthyretin/HIU_hydrolase_d"/>
</dbReference>
<organism evidence="10 11">
    <name type="scientific">Microbacterium laevaniformans</name>
    <dbReference type="NCBI Taxonomy" id="36807"/>
    <lineage>
        <taxon>Bacteria</taxon>
        <taxon>Bacillati</taxon>
        <taxon>Actinomycetota</taxon>
        <taxon>Actinomycetes</taxon>
        <taxon>Micrococcales</taxon>
        <taxon>Microbacteriaceae</taxon>
        <taxon>Microbacterium</taxon>
    </lineage>
</organism>
<comment type="caution">
    <text evidence="10">The sequence shown here is derived from an EMBL/GenBank/DDBJ whole genome shotgun (WGS) entry which is preliminary data.</text>
</comment>
<feature type="binding site" evidence="7">
    <location>
        <position position="103"/>
    </location>
    <ligand>
        <name>substrate</name>
    </ligand>
</feature>
<evidence type="ECO:0000256" key="8">
    <source>
        <dbReference type="RuleBase" id="RU361270"/>
    </source>
</evidence>
<evidence type="ECO:0000256" key="6">
    <source>
        <dbReference type="ARBA" id="ARBA00022801"/>
    </source>
</evidence>
<protein>
    <recommendedName>
        <fullName evidence="8">5-hydroxyisourate hydrolase</fullName>
        <shortName evidence="8">HIU hydrolase</shortName>
        <shortName evidence="8">HIUHase</shortName>
        <ecNumber evidence="8">3.5.2.17</ecNumber>
    </recommendedName>
</protein>
<evidence type="ECO:0000256" key="1">
    <source>
        <dbReference type="ARBA" id="ARBA00001043"/>
    </source>
</evidence>
<gene>
    <name evidence="10" type="primary">hiuH</name>
    <name evidence="10" type="ORF">Mlaev_00677</name>
</gene>
<name>A0A150HGG8_9MICO</name>
<dbReference type="SUPFAM" id="SSF49472">
    <property type="entry name" value="Transthyretin (synonym: prealbumin)"/>
    <property type="match status" value="1"/>
</dbReference>
<reference evidence="10 11" key="1">
    <citation type="submission" date="2016-01" db="EMBL/GenBank/DDBJ databases">
        <title>Draft genome sequences of Microbacterium laevaniformans LCDC 91-0039 and the type strain of Microbacterium hominis LCDC 84-209.</title>
        <authorList>
            <person name="Bernier A.-M."/>
            <person name="Bernard K."/>
        </authorList>
    </citation>
    <scope>NUCLEOTIDE SEQUENCE [LARGE SCALE GENOMIC DNA]</scope>
    <source>
        <strain evidence="10 11">LCDC 91-0039</strain>
    </source>
</reference>
<evidence type="ECO:0000259" key="9">
    <source>
        <dbReference type="Pfam" id="PF00576"/>
    </source>
</evidence>
<evidence type="ECO:0000313" key="11">
    <source>
        <dbReference type="Proteomes" id="UP000075357"/>
    </source>
</evidence>
<dbReference type="PANTHER" id="PTHR10395:SF7">
    <property type="entry name" value="5-HYDROXYISOURATE HYDROLASE"/>
    <property type="match status" value="1"/>
</dbReference>
<dbReference type="Gene3D" id="2.60.40.180">
    <property type="entry name" value="Transthyretin/hydroxyisourate hydrolase domain"/>
    <property type="match status" value="1"/>
</dbReference>
<dbReference type="NCBIfam" id="TIGR02962">
    <property type="entry name" value="hdxy_isourate"/>
    <property type="match status" value="1"/>
</dbReference>
<sequence length="106" mass="10964">MTHLTTHVLDGAAGAPASGVDVKLLDADGVAVASGRTDADGRLALGPDELSAGTYALVFATGPYFAARGSETFYPSVTVSFAVADTRHYHVPLLLSPFAYSTYRGT</sequence>
<proteinExistence type="inferred from homology"/>
<accession>A0A150HGG8</accession>
<dbReference type="EMBL" id="LRAD01000020">
    <property type="protein sequence ID" value="KXZ61253.1"/>
    <property type="molecule type" value="Genomic_DNA"/>
</dbReference>
<feature type="binding site" evidence="7">
    <location>
        <position position="42"/>
    </location>
    <ligand>
        <name>substrate</name>
    </ligand>
</feature>
<dbReference type="InterPro" id="IPR023418">
    <property type="entry name" value="Thyroxine_BS"/>
</dbReference>
<dbReference type="PRINTS" id="PR00189">
    <property type="entry name" value="TRNSTHYRETIN"/>
</dbReference>
<evidence type="ECO:0000256" key="4">
    <source>
        <dbReference type="ARBA" id="ARBA00011881"/>
    </source>
</evidence>
<keyword evidence="11" id="KW-1185">Reference proteome</keyword>
<dbReference type="RefSeq" id="WP_061681921.1">
    <property type="nucleotide sequence ID" value="NZ_BAABEE010000001.1"/>
</dbReference>
<evidence type="ECO:0000256" key="2">
    <source>
        <dbReference type="ARBA" id="ARBA00002704"/>
    </source>
</evidence>
<evidence type="ECO:0000256" key="5">
    <source>
        <dbReference type="ARBA" id="ARBA00022631"/>
    </source>
</evidence>
<evidence type="ECO:0000313" key="10">
    <source>
        <dbReference type="EMBL" id="KXZ61253.1"/>
    </source>
</evidence>
<comment type="subunit">
    <text evidence="4 8">Homotetramer.</text>
</comment>
<feature type="domain" description="Transthyretin/hydroxyisourate hydrolase" evidence="9">
    <location>
        <begin position="4"/>
        <end position="105"/>
    </location>
</feature>
<dbReference type="Proteomes" id="UP000075357">
    <property type="component" value="Unassembled WGS sequence"/>
</dbReference>
<feature type="binding site" evidence="7">
    <location>
        <position position="7"/>
    </location>
    <ligand>
        <name>substrate</name>
    </ligand>
</feature>
<comment type="function">
    <text evidence="2">Catalyzes the hydrolysis of 5-hydroxyisourate (HIU) to 2-oxo-4-hydroxy-4-carboxy-5-ureidoimidazoline (OHCU).</text>
</comment>
<dbReference type="InterPro" id="IPR014306">
    <property type="entry name" value="Hydroxyisourate_hydrolase"/>
</dbReference>
<keyword evidence="6 8" id="KW-0378">Hydrolase</keyword>
<dbReference type="InterPro" id="IPR000895">
    <property type="entry name" value="Transthyretin/HIU_hydrolase"/>
</dbReference>
<dbReference type="STRING" id="36807.Mlaev_00677"/>
<evidence type="ECO:0000256" key="3">
    <source>
        <dbReference type="ARBA" id="ARBA00009850"/>
    </source>
</evidence>
<dbReference type="AlphaFoldDB" id="A0A150HGG8"/>
<dbReference type="InterPro" id="IPR036817">
    <property type="entry name" value="Transthyretin/HIU_hydrolase_sf"/>
</dbReference>
<comment type="similarity">
    <text evidence="3 8">Belongs to the transthyretin family. 5-hydroxyisourate hydrolase subfamily.</text>
</comment>
<dbReference type="Pfam" id="PF00576">
    <property type="entry name" value="Transthyretin"/>
    <property type="match status" value="1"/>
</dbReference>
<dbReference type="PANTHER" id="PTHR10395">
    <property type="entry name" value="URICASE AND TRANSTHYRETIN-RELATED"/>
    <property type="match status" value="1"/>
</dbReference>
<dbReference type="CDD" id="cd05822">
    <property type="entry name" value="TLP_HIUase"/>
    <property type="match status" value="1"/>
</dbReference>
<dbReference type="PROSITE" id="PS00768">
    <property type="entry name" value="TRANSTHYRETIN_1"/>
    <property type="match status" value="1"/>
</dbReference>
<evidence type="ECO:0000256" key="7">
    <source>
        <dbReference type="PIRSR" id="PIRSR600895-51"/>
    </source>
</evidence>
<dbReference type="GO" id="GO:0006144">
    <property type="term" value="P:purine nucleobase metabolic process"/>
    <property type="evidence" value="ECO:0007669"/>
    <property type="project" value="UniProtKB-KW"/>
</dbReference>
<dbReference type="PATRIC" id="fig|36807.3.peg.698"/>
<keyword evidence="5 8" id="KW-0659">Purine metabolism</keyword>
<dbReference type="GO" id="GO:0033971">
    <property type="term" value="F:hydroxyisourate hydrolase activity"/>
    <property type="evidence" value="ECO:0007669"/>
    <property type="project" value="UniProtKB-EC"/>
</dbReference>